<evidence type="ECO:0008006" key="3">
    <source>
        <dbReference type="Google" id="ProtNLM"/>
    </source>
</evidence>
<evidence type="ECO:0000313" key="1">
    <source>
        <dbReference type="EMBL" id="VDI56476.1"/>
    </source>
</evidence>
<sequence>MNVINSEESKELTNSIISNMCDKIRQVNNSSTTSEELKEEFNKDLDDSIIKIENWGAHIVRTINQDSWRLERLGSLLQGQGIIIMDWAMKFLPQRFREKQTDWFGQRGKHWHVTVLIYVDTDNNICHRTYTHVIDAVRQDWFAVVSLLEHTLMAVKQQLPDIKEISLRSDNAGCYHCGHLWLALPGVGSRTDNSSGYTQQATVASKNDKQ</sequence>
<evidence type="ECO:0000313" key="2">
    <source>
        <dbReference type="Proteomes" id="UP000596742"/>
    </source>
</evidence>
<protein>
    <recommendedName>
        <fullName evidence="3">Transposase</fullName>
    </recommendedName>
</protein>
<gene>
    <name evidence="1" type="ORF">MGAL_10B059787</name>
</gene>
<dbReference type="EMBL" id="UYJE01007614">
    <property type="protein sequence ID" value="VDI56476.1"/>
    <property type="molecule type" value="Genomic_DNA"/>
</dbReference>
<comment type="caution">
    <text evidence="1">The sequence shown here is derived from an EMBL/GenBank/DDBJ whole genome shotgun (WGS) entry which is preliminary data.</text>
</comment>
<dbReference type="OrthoDB" id="10045083at2759"/>
<dbReference type="AlphaFoldDB" id="A0A8B6FZH7"/>
<reference evidence="1" key="1">
    <citation type="submission" date="2018-11" db="EMBL/GenBank/DDBJ databases">
        <authorList>
            <person name="Alioto T."/>
            <person name="Alioto T."/>
        </authorList>
    </citation>
    <scope>NUCLEOTIDE SEQUENCE</scope>
</reference>
<dbReference type="Proteomes" id="UP000596742">
    <property type="component" value="Unassembled WGS sequence"/>
</dbReference>
<keyword evidence="2" id="KW-1185">Reference proteome</keyword>
<proteinExistence type="predicted"/>
<accession>A0A8B6FZH7</accession>
<organism evidence="1 2">
    <name type="scientific">Mytilus galloprovincialis</name>
    <name type="common">Mediterranean mussel</name>
    <dbReference type="NCBI Taxonomy" id="29158"/>
    <lineage>
        <taxon>Eukaryota</taxon>
        <taxon>Metazoa</taxon>
        <taxon>Spiralia</taxon>
        <taxon>Lophotrochozoa</taxon>
        <taxon>Mollusca</taxon>
        <taxon>Bivalvia</taxon>
        <taxon>Autobranchia</taxon>
        <taxon>Pteriomorphia</taxon>
        <taxon>Mytilida</taxon>
        <taxon>Mytiloidea</taxon>
        <taxon>Mytilidae</taxon>
        <taxon>Mytilinae</taxon>
        <taxon>Mytilus</taxon>
    </lineage>
</organism>
<name>A0A8B6FZH7_MYTGA</name>